<dbReference type="EMBL" id="JARQZJ010000122">
    <property type="protein sequence ID" value="KAK9889089.1"/>
    <property type="molecule type" value="Genomic_DNA"/>
</dbReference>
<name>A0AAW1V7H8_9CUCU</name>
<keyword evidence="2" id="KW-1185">Reference proteome</keyword>
<gene>
    <name evidence="1" type="ORF">WA026_004362</name>
</gene>
<dbReference type="AlphaFoldDB" id="A0AAW1V7H8"/>
<accession>A0AAW1V7H8</accession>
<organism evidence="1 2">
    <name type="scientific">Henosepilachna vigintioctopunctata</name>
    <dbReference type="NCBI Taxonomy" id="420089"/>
    <lineage>
        <taxon>Eukaryota</taxon>
        <taxon>Metazoa</taxon>
        <taxon>Ecdysozoa</taxon>
        <taxon>Arthropoda</taxon>
        <taxon>Hexapoda</taxon>
        <taxon>Insecta</taxon>
        <taxon>Pterygota</taxon>
        <taxon>Neoptera</taxon>
        <taxon>Endopterygota</taxon>
        <taxon>Coleoptera</taxon>
        <taxon>Polyphaga</taxon>
        <taxon>Cucujiformia</taxon>
        <taxon>Coccinelloidea</taxon>
        <taxon>Coccinellidae</taxon>
        <taxon>Epilachninae</taxon>
        <taxon>Epilachnini</taxon>
        <taxon>Henosepilachna</taxon>
    </lineage>
</organism>
<protein>
    <submittedName>
        <fullName evidence="1">Uncharacterized protein</fullName>
    </submittedName>
</protein>
<reference evidence="1 2" key="1">
    <citation type="submission" date="2023-03" db="EMBL/GenBank/DDBJ databases">
        <title>Genome insight into feeding habits of ladybird beetles.</title>
        <authorList>
            <person name="Li H.-S."/>
            <person name="Huang Y.-H."/>
            <person name="Pang H."/>
        </authorList>
    </citation>
    <scope>NUCLEOTIDE SEQUENCE [LARGE SCALE GENOMIC DNA]</scope>
    <source>
        <strain evidence="1">SYSU_2023b</strain>
        <tissue evidence="1">Whole body</tissue>
    </source>
</reference>
<comment type="caution">
    <text evidence="1">The sequence shown here is derived from an EMBL/GenBank/DDBJ whole genome shotgun (WGS) entry which is preliminary data.</text>
</comment>
<evidence type="ECO:0000313" key="2">
    <source>
        <dbReference type="Proteomes" id="UP001431783"/>
    </source>
</evidence>
<dbReference type="Proteomes" id="UP001431783">
    <property type="component" value="Unassembled WGS sequence"/>
</dbReference>
<proteinExistence type="predicted"/>
<evidence type="ECO:0000313" key="1">
    <source>
        <dbReference type="EMBL" id="KAK9889089.1"/>
    </source>
</evidence>
<sequence length="187" mass="20549">MNEKSSVLLEISTGFGDPKITFSMLLLGQCCVYVGNSPNCGEFQLESVVELGIGDRCLYDVPGRIVFLLPIKAKSGKVSSLLTKTNLKNYENVPGSACLNVYNLCQDYSYKELTLDFAKSRSANINTSISDACTQRISLRTNLRQTTMSKDIDELLNGKNAAGQNLFCNKSVEGKFSDLKIMKTETS</sequence>